<sequence length="216" mass="24807">MRRTKSGEIRRLKGNLRYRILNINEDYYLIDTGASPWKAISPFLFLLFSNPGYKIDKETALQLLTNEKVQTRKFAQYSLIPGGIAITFSGFLTSITDRMHISSTIPINIIITIISLVLILLTFGFILKKLKLNIENTIDYNELPKQEIKIYMPKISHITKISFFSLFFITVSVCALIIFIQNNYLFALLIGLIMLLLFLFLGGIALDHGKYKIKFK</sequence>
<accession>A0A1G6L1U2</accession>
<dbReference type="STRING" id="361279.SAMN05421663_102203"/>
<keyword evidence="3" id="KW-1185">Reference proteome</keyword>
<dbReference type="OrthoDB" id="2719213at2"/>
<evidence type="ECO:0000256" key="1">
    <source>
        <dbReference type="SAM" id="Phobius"/>
    </source>
</evidence>
<dbReference type="Pfam" id="PF04276">
    <property type="entry name" value="DUF443"/>
    <property type="match status" value="1"/>
</dbReference>
<dbReference type="RefSeq" id="WP_093726052.1">
    <property type="nucleotide sequence ID" value="NZ_FMZB01000002.1"/>
</dbReference>
<gene>
    <name evidence="2" type="ORF">SAMN05421663_102203</name>
</gene>
<feature type="transmembrane region" description="Helical" evidence="1">
    <location>
        <begin position="74"/>
        <end position="95"/>
    </location>
</feature>
<feature type="transmembrane region" description="Helical" evidence="1">
    <location>
        <begin position="161"/>
        <end position="180"/>
    </location>
</feature>
<proteinExistence type="predicted"/>
<evidence type="ECO:0000313" key="3">
    <source>
        <dbReference type="Proteomes" id="UP000198666"/>
    </source>
</evidence>
<dbReference type="Proteomes" id="UP000198666">
    <property type="component" value="Unassembled WGS sequence"/>
</dbReference>
<name>A0A1G6L1U2_9BACI</name>
<protein>
    <submittedName>
        <fullName evidence="2">Tandem five-transmembrane protein</fullName>
    </submittedName>
</protein>
<keyword evidence="1" id="KW-1133">Transmembrane helix</keyword>
<evidence type="ECO:0000313" key="2">
    <source>
        <dbReference type="EMBL" id="SDC36566.1"/>
    </source>
</evidence>
<dbReference type="EMBL" id="FMZB01000002">
    <property type="protein sequence ID" value="SDC36566.1"/>
    <property type="molecule type" value="Genomic_DNA"/>
</dbReference>
<organism evidence="2 3">
    <name type="scientific">Terribacillus halophilus</name>
    <dbReference type="NCBI Taxonomy" id="361279"/>
    <lineage>
        <taxon>Bacteria</taxon>
        <taxon>Bacillati</taxon>
        <taxon>Bacillota</taxon>
        <taxon>Bacilli</taxon>
        <taxon>Bacillales</taxon>
        <taxon>Bacillaceae</taxon>
        <taxon>Terribacillus</taxon>
    </lineage>
</organism>
<feature type="transmembrane region" description="Helical" evidence="1">
    <location>
        <begin position="107"/>
        <end position="127"/>
    </location>
</feature>
<dbReference type="InterPro" id="IPR005915">
    <property type="entry name" value="Tandem_5TM"/>
</dbReference>
<keyword evidence="1" id="KW-0472">Membrane</keyword>
<keyword evidence="1 2" id="KW-0812">Transmembrane</keyword>
<dbReference type="NCBIfam" id="TIGR01218">
    <property type="entry name" value="Gpos_tandem_5TM"/>
    <property type="match status" value="1"/>
</dbReference>
<feature type="transmembrane region" description="Helical" evidence="1">
    <location>
        <begin position="186"/>
        <end position="206"/>
    </location>
</feature>
<dbReference type="AlphaFoldDB" id="A0A1G6L1U2"/>
<reference evidence="3" key="1">
    <citation type="submission" date="2016-10" db="EMBL/GenBank/DDBJ databases">
        <authorList>
            <person name="Varghese N."/>
            <person name="Submissions S."/>
        </authorList>
    </citation>
    <scope>NUCLEOTIDE SEQUENCE [LARGE SCALE GENOMIC DNA]</scope>
    <source>
        <strain evidence="3">DSM 21620</strain>
    </source>
</reference>